<dbReference type="EMBL" id="AFYV02001642">
    <property type="protein sequence ID" value="KFG61303.1"/>
    <property type="molecule type" value="Genomic_DNA"/>
</dbReference>
<feature type="compositionally biased region" description="Basic and acidic residues" evidence="1">
    <location>
        <begin position="20"/>
        <end position="30"/>
    </location>
</feature>
<dbReference type="AlphaFoldDB" id="A0A086LXD5"/>
<organism evidence="2 3">
    <name type="scientific">Toxoplasma gondii RUB</name>
    <dbReference type="NCBI Taxonomy" id="935652"/>
    <lineage>
        <taxon>Eukaryota</taxon>
        <taxon>Sar</taxon>
        <taxon>Alveolata</taxon>
        <taxon>Apicomplexa</taxon>
        <taxon>Conoidasida</taxon>
        <taxon>Coccidia</taxon>
        <taxon>Eucoccidiorida</taxon>
        <taxon>Eimeriorina</taxon>
        <taxon>Sarcocystidae</taxon>
        <taxon>Toxoplasma</taxon>
    </lineage>
</organism>
<reference evidence="2 3" key="1">
    <citation type="submission" date="2014-05" db="EMBL/GenBank/DDBJ databases">
        <authorList>
            <person name="Sibley D."/>
            <person name="Venepally P."/>
            <person name="Karamycheva S."/>
            <person name="Hadjithomas M."/>
            <person name="Khan A."/>
            <person name="Brunk B."/>
            <person name="Roos D."/>
            <person name="Caler E."/>
            <person name="Lorenzi H."/>
        </authorList>
    </citation>
    <scope>NUCLEOTIDE SEQUENCE [LARGE SCALE GENOMIC DNA]</scope>
    <source>
        <strain evidence="2 3">RUB</strain>
    </source>
</reference>
<feature type="region of interest" description="Disordered" evidence="1">
    <location>
        <begin position="67"/>
        <end position="120"/>
    </location>
</feature>
<dbReference type="VEuPathDB" id="ToxoDB:TGRUB_431490"/>
<evidence type="ECO:0000313" key="3">
    <source>
        <dbReference type="Proteomes" id="UP000028834"/>
    </source>
</evidence>
<dbReference type="Proteomes" id="UP000028834">
    <property type="component" value="Unassembled WGS sequence"/>
</dbReference>
<protein>
    <submittedName>
        <fullName evidence="2">Uncharacterized protein</fullName>
    </submittedName>
</protein>
<comment type="caution">
    <text evidence="2">The sequence shown here is derived from an EMBL/GenBank/DDBJ whole genome shotgun (WGS) entry which is preliminary data.</text>
</comment>
<evidence type="ECO:0000256" key="1">
    <source>
        <dbReference type="SAM" id="MobiDB-lite"/>
    </source>
</evidence>
<accession>A0A086LXD5</accession>
<name>A0A086LXD5_TOXGO</name>
<evidence type="ECO:0000313" key="2">
    <source>
        <dbReference type="EMBL" id="KFG61303.1"/>
    </source>
</evidence>
<feature type="region of interest" description="Disordered" evidence="1">
    <location>
        <begin position="1"/>
        <end position="30"/>
    </location>
</feature>
<feature type="compositionally biased region" description="Basic and acidic residues" evidence="1">
    <location>
        <begin position="76"/>
        <end position="87"/>
    </location>
</feature>
<proteinExistence type="predicted"/>
<sequence>MGRVLSTRRRPPHRAAGLKSAEKRDGETKASLRLRCSPVVGETDDLPVLLEVFSFSAFQVSERLQPEGEVFPVEPTDDRAVDNERKGGCRGSRSNDAGRPSNGRTSRLPGRGSNVRGRQT</sequence>
<gene>
    <name evidence="2" type="ORF">TGRUB_431490</name>
</gene>
<feature type="compositionally biased region" description="Basic residues" evidence="1">
    <location>
        <begin position="1"/>
        <end position="13"/>
    </location>
</feature>